<feature type="domain" description="Monkey King protein C-terminal" evidence="3">
    <location>
        <begin position="502"/>
        <end position="675"/>
    </location>
</feature>
<dbReference type="InterPro" id="IPR043519">
    <property type="entry name" value="NT_sf"/>
</dbReference>
<dbReference type="AlphaFoldDB" id="A0AAU9FUC3"/>
<dbReference type="PANTHER" id="PTHR12271:SF138">
    <property type="entry name" value="GH05885P"/>
    <property type="match status" value="1"/>
</dbReference>
<evidence type="ECO:0000259" key="2">
    <source>
        <dbReference type="Pfam" id="PF22600"/>
    </source>
</evidence>
<feature type="compositionally biased region" description="Polar residues" evidence="1">
    <location>
        <begin position="461"/>
        <end position="472"/>
    </location>
</feature>
<dbReference type="PANTHER" id="PTHR12271">
    <property type="entry name" value="POLY A POLYMERASE CID PAP -RELATED"/>
    <property type="match status" value="1"/>
</dbReference>
<name>A0AAU9FUC3_DROMD</name>
<dbReference type="Proteomes" id="UP001500889">
    <property type="component" value="Chromosome J"/>
</dbReference>
<dbReference type="GO" id="GO:0031123">
    <property type="term" value="P:RNA 3'-end processing"/>
    <property type="evidence" value="ECO:0007669"/>
    <property type="project" value="TreeGrafter"/>
</dbReference>
<dbReference type="InterPro" id="IPR054708">
    <property type="entry name" value="MTPAP-like_central"/>
</dbReference>
<dbReference type="InterPro" id="IPR056628">
    <property type="entry name" value="Mkg_C"/>
</dbReference>
<evidence type="ECO:0000313" key="4">
    <source>
        <dbReference type="EMBL" id="BFF99219.1"/>
    </source>
</evidence>
<evidence type="ECO:0000256" key="1">
    <source>
        <dbReference type="SAM" id="MobiDB-lite"/>
    </source>
</evidence>
<keyword evidence="5" id="KW-1185">Reference proteome</keyword>
<dbReference type="EMBL" id="AP029265">
    <property type="protein sequence ID" value="BFF99219.1"/>
    <property type="molecule type" value="Genomic_DNA"/>
</dbReference>
<dbReference type="Pfam" id="PF23712">
    <property type="entry name" value="Mkg_C"/>
    <property type="match status" value="1"/>
</dbReference>
<evidence type="ECO:0000313" key="5">
    <source>
        <dbReference type="Proteomes" id="UP001500889"/>
    </source>
</evidence>
<organism evidence="4 5">
    <name type="scientific">Drosophila madeirensis</name>
    <name type="common">Fruit fly</name>
    <dbReference type="NCBI Taxonomy" id="30013"/>
    <lineage>
        <taxon>Eukaryota</taxon>
        <taxon>Metazoa</taxon>
        <taxon>Ecdysozoa</taxon>
        <taxon>Arthropoda</taxon>
        <taxon>Hexapoda</taxon>
        <taxon>Insecta</taxon>
        <taxon>Pterygota</taxon>
        <taxon>Neoptera</taxon>
        <taxon>Endopterygota</taxon>
        <taxon>Diptera</taxon>
        <taxon>Brachycera</taxon>
        <taxon>Muscomorpha</taxon>
        <taxon>Ephydroidea</taxon>
        <taxon>Drosophilidae</taxon>
        <taxon>Drosophila</taxon>
        <taxon>Sophophora</taxon>
    </lineage>
</organism>
<dbReference type="CDD" id="cd05402">
    <property type="entry name" value="NT_PAP_TUTase"/>
    <property type="match status" value="1"/>
</dbReference>
<gene>
    <name evidence="4" type="ORF">DMAD_07175</name>
</gene>
<feature type="region of interest" description="Disordered" evidence="1">
    <location>
        <begin position="443"/>
        <end position="487"/>
    </location>
</feature>
<accession>A0AAU9FUC3</accession>
<evidence type="ECO:0000259" key="3">
    <source>
        <dbReference type="Pfam" id="PF23712"/>
    </source>
</evidence>
<feature type="domain" description="Poly(A) RNA polymerase mitochondrial-like central palm" evidence="2">
    <location>
        <begin position="120"/>
        <end position="223"/>
    </location>
</feature>
<proteinExistence type="predicted"/>
<dbReference type="Pfam" id="PF22600">
    <property type="entry name" value="MTPAP-like_central"/>
    <property type="match status" value="1"/>
</dbReference>
<reference evidence="4 5" key="1">
    <citation type="submission" date="2024-02" db="EMBL/GenBank/DDBJ databases">
        <title>A chromosome-level genome assembly of Drosophila madeirensis, a fruit fly species endemic to Madeira island.</title>
        <authorList>
            <person name="Tomihara K."/>
            <person name="Llopart A."/>
            <person name="Yamamoto D."/>
        </authorList>
    </citation>
    <scope>NUCLEOTIDE SEQUENCE [LARGE SCALE GENOMIC DNA]</scope>
    <source>
        <strain evidence="4 5">RF1</strain>
    </source>
</reference>
<protein>
    <submittedName>
        <fullName evidence="4">Uncharacterized protein</fullName>
    </submittedName>
</protein>
<dbReference type="GO" id="GO:0050265">
    <property type="term" value="F:RNA uridylyltransferase activity"/>
    <property type="evidence" value="ECO:0007669"/>
    <property type="project" value="TreeGrafter"/>
</dbReference>
<dbReference type="Gene3D" id="3.30.460.10">
    <property type="entry name" value="Beta Polymerase, domain 2"/>
    <property type="match status" value="1"/>
</dbReference>
<dbReference type="SUPFAM" id="SSF81301">
    <property type="entry name" value="Nucleotidyltransferase"/>
    <property type="match status" value="1"/>
</dbReference>
<sequence>MESLVEGLQAPEMGPGDGQEPGGSATGLVFCTVCAAPFKNVTDCLAHELHKHKNTNKPQKKFRKKINALTKQFTSEETQSERSKLQEALNKTQDGQYLETILNRYAADLRRLDCCYATVRSCFEREKALKVEVFPFGSLVTGLALEDSDIDLYLESTDENVNCPQRLFKKVLRVLHRSVSFTEIINVRHARVPIIRCKHQVTGLNIDINMSNPNSTFNSRLIRELMLREPKLRQLALFLKIWGKKVKVVRMGGMSSYCLFSVLLVNLQMRNLLPSIRELQAHVEPISVKGVNYAYSMERVPPLPAQMSTLDLIGDFFAFCTSIEFEKKLLSPFLGGAVDKVETLGTPGGFPEYEEQLLALQEELGEAPDKFHLDRPVCVQDPFELALNVAKNISQTDFLYIKQCLHMAAQAFKNRELRAAPNKLYDYLLFGLGDKMALEKTLHRPTPAKKYKGNAAPAEQQMENEANTTEQQPPAVAQTEDVKDPPKDEKLCLDVPACLPETKRTHLILPSKNDLKSLRPVLLSQDIEENQTIYYYWLLCYVDTIKNVLTEIFALDLELEDSQEPCYHKWLMRSTVDTWTGRVSKLSQPGQYFDMHKQQTDEMLKTRSGKPQHVVSFEGYFSLRSTEDYKNLELVVEACPEHINEMQRQGSITKLFKALKDLLSKYTFQEKLRKWDIGSVGTVDT</sequence>
<dbReference type="SUPFAM" id="SSF81631">
    <property type="entry name" value="PAP/OAS1 substrate-binding domain"/>
    <property type="match status" value="1"/>
</dbReference>
<dbReference type="Gene3D" id="1.10.1410.10">
    <property type="match status" value="1"/>
</dbReference>
<feature type="region of interest" description="Disordered" evidence="1">
    <location>
        <begin position="1"/>
        <end position="21"/>
    </location>
</feature>